<dbReference type="EMBL" id="WHJH01000165">
    <property type="protein sequence ID" value="NHZ93997.1"/>
    <property type="molecule type" value="Genomic_DNA"/>
</dbReference>
<gene>
    <name evidence="2" type="ORF">F2P45_34150</name>
</gene>
<sequence length="113" mass="12464">MKRPYLFAVLLALPHAVFATTISGKLNGGGGSDNKGVNIRTADGKEFHAYCVTDVCDQVLEEDNDEHGGYSLKKKFKGTKVILEYKIERNRGRIAGPDADDRVEIVKQLTIVK</sequence>
<evidence type="ECO:0000313" key="3">
    <source>
        <dbReference type="Proteomes" id="UP000609726"/>
    </source>
</evidence>
<dbReference type="RefSeq" id="WP_166882671.1">
    <property type="nucleotide sequence ID" value="NZ_WHJH01000165.1"/>
</dbReference>
<keyword evidence="3" id="KW-1185">Reference proteome</keyword>
<feature type="chain" id="PRO_5047543870" evidence="1">
    <location>
        <begin position="20"/>
        <end position="113"/>
    </location>
</feature>
<evidence type="ECO:0000256" key="1">
    <source>
        <dbReference type="SAM" id="SignalP"/>
    </source>
</evidence>
<organism evidence="2 3">
    <name type="scientific">Massilia mucilaginosa</name>
    <dbReference type="NCBI Taxonomy" id="2609282"/>
    <lineage>
        <taxon>Bacteria</taxon>
        <taxon>Pseudomonadati</taxon>
        <taxon>Pseudomonadota</taxon>
        <taxon>Betaproteobacteria</taxon>
        <taxon>Burkholderiales</taxon>
        <taxon>Oxalobacteraceae</taxon>
        <taxon>Telluria group</taxon>
        <taxon>Massilia</taxon>
    </lineage>
</organism>
<protein>
    <submittedName>
        <fullName evidence="2">Uncharacterized protein</fullName>
    </submittedName>
</protein>
<evidence type="ECO:0000313" key="2">
    <source>
        <dbReference type="EMBL" id="NHZ93997.1"/>
    </source>
</evidence>
<accession>A0ABX0P3Y3</accession>
<proteinExistence type="predicted"/>
<dbReference type="Proteomes" id="UP000609726">
    <property type="component" value="Unassembled WGS sequence"/>
</dbReference>
<reference evidence="2 3" key="1">
    <citation type="submission" date="2019-10" db="EMBL/GenBank/DDBJ databases">
        <title>Taxonomy of Antarctic Massilia spp.: description of Massilia rubra sp. nov., Massilia aquatica sp. nov., Massilia mucilaginosa sp. nov., Massilia frigida sp. nov. isolated from streams, lakes and regoliths.</title>
        <authorList>
            <person name="Holochova P."/>
            <person name="Sedlacek I."/>
            <person name="Kralova S."/>
            <person name="Maslanova I."/>
            <person name="Busse H.-J."/>
            <person name="Stankova E."/>
            <person name="Vrbovska V."/>
            <person name="Kovarovic V."/>
            <person name="Bartak M."/>
            <person name="Svec P."/>
            <person name="Pantucek R."/>
        </authorList>
    </citation>
    <scope>NUCLEOTIDE SEQUENCE [LARGE SCALE GENOMIC DNA]</scope>
    <source>
        <strain evidence="2 3">CCM 8733</strain>
    </source>
</reference>
<name>A0ABX0P3Y3_9BURK</name>
<keyword evidence="1" id="KW-0732">Signal</keyword>
<comment type="caution">
    <text evidence="2">The sequence shown here is derived from an EMBL/GenBank/DDBJ whole genome shotgun (WGS) entry which is preliminary data.</text>
</comment>
<feature type="signal peptide" evidence="1">
    <location>
        <begin position="1"/>
        <end position="19"/>
    </location>
</feature>